<proteinExistence type="predicted"/>
<dbReference type="RefSeq" id="XP_033530871.1">
    <property type="nucleotide sequence ID" value="XM_033680174.1"/>
</dbReference>
<reference evidence="3" key="2">
    <citation type="submission" date="2020-04" db="EMBL/GenBank/DDBJ databases">
        <authorList>
            <consortium name="NCBI Genome Project"/>
        </authorList>
    </citation>
    <scope>NUCLEOTIDE SEQUENCE</scope>
    <source>
        <strain evidence="3">CBS 781.70</strain>
    </source>
</reference>
<evidence type="ECO:0000313" key="1">
    <source>
        <dbReference type="EMBL" id="KAF1809240.1"/>
    </source>
</evidence>
<accession>A0A6G1FU21</accession>
<organism evidence="1">
    <name type="scientific">Eremomyces bilateralis CBS 781.70</name>
    <dbReference type="NCBI Taxonomy" id="1392243"/>
    <lineage>
        <taxon>Eukaryota</taxon>
        <taxon>Fungi</taxon>
        <taxon>Dikarya</taxon>
        <taxon>Ascomycota</taxon>
        <taxon>Pezizomycotina</taxon>
        <taxon>Dothideomycetes</taxon>
        <taxon>Dothideomycetes incertae sedis</taxon>
        <taxon>Eremomycetales</taxon>
        <taxon>Eremomycetaceae</taxon>
        <taxon>Eremomyces</taxon>
    </lineage>
</organism>
<protein>
    <submittedName>
        <fullName evidence="1 3">Uncharacterized protein</fullName>
    </submittedName>
</protein>
<gene>
    <name evidence="1 3" type="ORF">P152DRAFT_461663</name>
</gene>
<sequence>MQVVTQPIAFPSGYSSDIVREQPNPPIPLVTSKEISSASLPPPRSLHPQPFNLDVRCALAQILLCAPVFPWTPSPPQPSAAPPPAVGLKWSQHYRTACRVGSLPTIVREDSRPSRPSAIAARSASGRSRSVRLGSIEVCCSIPRSKDHVSLKGTLLLALGEGFGTRELAPFPSPSTGFGIWLGEALPVGKARGCDVKRESAVL</sequence>
<keyword evidence="2" id="KW-1185">Reference proteome</keyword>
<evidence type="ECO:0000313" key="3">
    <source>
        <dbReference type="RefSeq" id="XP_033530871.1"/>
    </source>
</evidence>
<reference evidence="1 3" key="1">
    <citation type="submission" date="2020-01" db="EMBL/GenBank/DDBJ databases">
        <authorList>
            <consortium name="DOE Joint Genome Institute"/>
            <person name="Haridas S."/>
            <person name="Albert R."/>
            <person name="Binder M."/>
            <person name="Bloem J."/>
            <person name="Labutti K."/>
            <person name="Salamov A."/>
            <person name="Andreopoulos B."/>
            <person name="Baker S.E."/>
            <person name="Barry K."/>
            <person name="Bills G."/>
            <person name="Bluhm B.H."/>
            <person name="Cannon C."/>
            <person name="Castanera R."/>
            <person name="Culley D.E."/>
            <person name="Daum C."/>
            <person name="Ezra D."/>
            <person name="Gonzalez J.B."/>
            <person name="Henrissat B."/>
            <person name="Kuo A."/>
            <person name="Liang C."/>
            <person name="Lipzen A."/>
            <person name="Lutzoni F."/>
            <person name="Magnuson J."/>
            <person name="Mondo S."/>
            <person name="Nolan M."/>
            <person name="Ohm R."/>
            <person name="Pangilinan J."/>
            <person name="Park H.-J."/>
            <person name="Ramirez L."/>
            <person name="Alfaro M."/>
            <person name="Sun H."/>
            <person name="Tritt A."/>
            <person name="Yoshinaga Y."/>
            <person name="Zwiers L.-H."/>
            <person name="Turgeon B.G."/>
            <person name="Goodwin S.B."/>
            <person name="Spatafora J.W."/>
            <person name="Crous P.W."/>
            <person name="Grigoriev I.V."/>
        </authorList>
    </citation>
    <scope>NUCLEOTIDE SEQUENCE</scope>
    <source>
        <strain evidence="1 3">CBS 781.70</strain>
    </source>
</reference>
<dbReference type="EMBL" id="ML975174">
    <property type="protein sequence ID" value="KAF1809240.1"/>
    <property type="molecule type" value="Genomic_DNA"/>
</dbReference>
<dbReference type="AlphaFoldDB" id="A0A6G1FU21"/>
<reference evidence="3" key="3">
    <citation type="submission" date="2025-04" db="UniProtKB">
        <authorList>
            <consortium name="RefSeq"/>
        </authorList>
    </citation>
    <scope>IDENTIFICATION</scope>
    <source>
        <strain evidence="3">CBS 781.70</strain>
    </source>
</reference>
<dbReference type="Proteomes" id="UP000504638">
    <property type="component" value="Unplaced"/>
</dbReference>
<evidence type="ECO:0000313" key="2">
    <source>
        <dbReference type="Proteomes" id="UP000504638"/>
    </source>
</evidence>
<name>A0A6G1FU21_9PEZI</name>
<dbReference type="GeneID" id="54420744"/>